<dbReference type="InterPro" id="IPR027417">
    <property type="entry name" value="P-loop_NTPase"/>
</dbReference>
<sequence length="180" mass="20925">MVDLAESIDLTKLLGREKDTGHPVVVLMCGIAGSGKTTISQRLAELGYNRLSIDEEVWKTNGRYGVDYPVEQYRANLDAAHKRLLTQIVEHIQENKPVVVDSSFWNRRERDWYKQLIEQSGGRWRLLYLRVQPDELRRRLKVRSERFDANAAFPITEELLHTFINGFEEPKDEGEIIIDN</sequence>
<protein>
    <submittedName>
        <fullName evidence="1">Putative kinase</fullName>
    </submittedName>
</protein>
<gene>
    <name evidence="1" type="ORF">DFQ01_10645</name>
</gene>
<dbReference type="EMBL" id="QGTQ01000006">
    <property type="protein sequence ID" value="PWW04763.1"/>
    <property type="molecule type" value="Genomic_DNA"/>
</dbReference>
<organism evidence="1 2">
    <name type="scientific">Paenibacillus cellulosilyticus</name>
    <dbReference type="NCBI Taxonomy" id="375489"/>
    <lineage>
        <taxon>Bacteria</taxon>
        <taxon>Bacillati</taxon>
        <taxon>Bacillota</taxon>
        <taxon>Bacilli</taxon>
        <taxon>Bacillales</taxon>
        <taxon>Paenibacillaceae</taxon>
        <taxon>Paenibacillus</taxon>
    </lineage>
</organism>
<dbReference type="Proteomes" id="UP000246635">
    <property type="component" value="Unassembled WGS sequence"/>
</dbReference>
<keyword evidence="2" id="KW-1185">Reference proteome</keyword>
<proteinExistence type="predicted"/>
<dbReference type="Gene3D" id="3.40.50.300">
    <property type="entry name" value="P-loop containing nucleotide triphosphate hydrolases"/>
    <property type="match status" value="1"/>
</dbReference>
<comment type="caution">
    <text evidence="1">The sequence shown here is derived from an EMBL/GenBank/DDBJ whole genome shotgun (WGS) entry which is preliminary data.</text>
</comment>
<keyword evidence="1" id="KW-0808">Transferase</keyword>
<dbReference type="Pfam" id="PF13671">
    <property type="entry name" value="AAA_33"/>
    <property type="match status" value="1"/>
</dbReference>
<dbReference type="OrthoDB" id="2639622at2"/>
<keyword evidence="1" id="KW-0418">Kinase</keyword>
<dbReference type="SUPFAM" id="SSF52540">
    <property type="entry name" value="P-loop containing nucleoside triphosphate hydrolases"/>
    <property type="match status" value="1"/>
</dbReference>
<evidence type="ECO:0000313" key="2">
    <source>
        <dbReference type="Proteomes" id="UP000246635"/>
    </source>
</evidence>
<reference evidence="1 2" key="1">
    <citation type="submission" date="2018-05" db="EMBL/GenBank/DDBJ databases">
        <title>Genomic Encyclopedia of Type Strains, Phase III (KMG-III): the genomes of soil and plant-associated and newly described type strains.</title>
        <authorList>
            <person name="Whitman W."/>
        </authorList>
    </citation>
    <scope>NUCLEOTIDE SEQUENCE [LARGE SCALE GENOMIC DNA]</scope>
    <source>
        <strain evidence="1 2">CECT 5696</strain>
    </source>
</reference>
<dbReference type="GO" id="GO:0016301">
    <property type="term" value="F:kinase activity"/>
    <property type="evidence" value="ECO:0007669"/>
    <property type="project" value="UniProtKB-KW"/>
</dbReference>
<evidence type="ECO:0000313" key="1">
    <source>
        <dbReference type="EMBL" id="PWW04763.1"/>
    </source>
</evidence>
<accession>A0A2V2Z3F9</accession>
<dbReference type="AlphaFoldDB" id="A0A2V2Z3F9"/>
<name>A0A2V2Z3F9_9BACL</name>